<reference evidence="1" key="1">
    <citation type="submission" date="2020-10" db="EMBL/GenBank/DDBJ databases">
        <title>Chromosome-scale genome assembly of the Allis shad, Alosa alosa.</title>
        <authorList>
            <person name="Margot Z."/>
            <person name="Christophe K."/>
            <person name="Cabau C."/>
            <person name="Louis A."/>
            <person name="Berthelot C."/>
            <person name="Parey E."/>
            <person name="Roest Crollius H."/>
            <person name="Montfort J."/>
            <person name="Robinson-Rechavi M."/>
            <person name="Bucao C."/>
            <person name="Bouchez O."/>
            <person name="Gislard M."/>
            <person name="Lluch J."/>
            <person name="Milhes M."/>
            <person name="Lampietro C."/>
            <person name="Lopez Roques C."/>
            <person name="Donnadieu C."/>
            <person name="Braasch I."/>
            <person name="Desvignes T."/>
            <person name="Postlethwait J."/>
            <person name="Bobe J."/>
            <person name="Guiguen Y."/>
        </authorList>
    </citation>
    <scope>NUCLEOTIDE SEQUENCE</scope>
    <source>
        <strain evidence="1">M-15738</strain>
        <tissue evidence="1">Blood</tissue>
    </source>
</reference>
<protein>
    <submittedName>
        <fullName evidence="1">Uncharacterized protein</fullName>
    </submittedName>
</protein>
<gene>
    <name evidence="1" type="ORF">AALO_G00025710</name>
</gene>
<dbReference type="EMBL" id="JADWDJ010000002">
    <property type="protein sequence ID" value="KAG5284346.1"/>
    <property type="molecule type" value="Genomic_DNA"/>
</dbReference>
<dbReference type="AlphaFoldDB" id="A0AAV6HEP5"/>
<keyword evidence="2" id="KW-1185">Reference proteome</keyword>
<dbReference type="Proteomes" id="UP000823561">
    <property type="component" value="Chromosome 2"/>
</dbReference>
<proteinExistence type="predicted"/>
<evidence type="ECO:0000313" key="1">
    <source>
        <dbReference type="EMBL" id="KAG5284346.1"/>
    </source>
</evidence>
<evidence type="ECO:0000313" key="2">
    <source>
        <dbReference type="Proteomes" id="UP000823561"/>
    </source>
</evidence>
<name>A0AAV6HEP5_9TELE</name>
<accession>A0AAV6HEP5</accession>
<organism evidence="1 2">
    <name type="scientific">Alosa alosa</name>
    <name type="common">allis shad</name>
    <dbReference type="NCBI Taxonomy" id="278164"/>
    <lineage>
        <taxon>Eukaryota</taxon>
        <taxon>Metazoa</taxon>
        <taxon>Chordata</taxon>
        <taxon>Craniata</taxon>
        <taxon>Vertebrata</taxon>
        <taxon>Euteleostomi</taxon>
        <taxon>Actinopterygii</taxon>
        <taxon>Neopterygii</taxon>
        <taxon>Teleostei</taxon>
        <taxon>Clupei</taxon>
        <taxon>Clupeiformes</taxon>
        <taxon>Clupeoidei</taxon>
        <taxon>Clupeidae</taxon>
        <taxon>Alosa</taxon>
    </lineage>
</organism>
<comment type="caution">
    <text evidence="1">The sequence shown here is derived from an EMBL/GenBank/DDBJ whole genome shotgun (WGS) entry which is preliminary data.</text>
</comment>
<sequence length="91" mass="9767">MGWVVIAKTSTVPGFDSPALDLLGDAVDLTTAEKRWQQILRSKSRIRRDAVGEAMVVIAPTEFAAGCEVRLKSSATTTHDLGATDLPARLD</sequence>